<evidence type="ECO:0000313" key="2">
    <source>
        <dbReference type="Proteomes" id="UP000187608"/>
    </source>
</evidence>
<evidence type="ECO:0000313" key="1">
    <source>
        <dbReference type="EMBL" id="SIS66209.1"/>
    </source>
</evidence>
<accession>A0A1N7KX75</accession>
<dbReference type="AlphaFoldDB" id="A0A1N7KX75"/>
<dbReference type="Proteomes" id="UP000187608">
    <property type="component" value="Unassembled WGS sequence"/>
</dbReference>
<dbReference type="EMBL" id="FTOC01000022">
    <property type="protein sequence ID" value="SIS66209.1"/>
    <property type="molecule type" value="Genomic_DNA"/>
</dbReference>
<dbReference type="Gene3D" id="2.170.120.40">
    <property type="entry name" value="YbbR-like domain"/>
    <property type="match status" value="2"/>
</dbReference>
<dbReference type="STRING" id="570947.SAMN05421687_12218"/>
<reference evidence="2" key="1">
    <citation type="submission" date="2017-01" db="EMBL/GenBank/DDBJ databases">
        <authorList>
            <person name="Varghese N."/>
            <person name="Submissions S."/>
        </authorList>
    </citation>
    <scope>NUCLEOTIDE SEQUENCE [LARGE SCALE GENOMIC DNA]</scope>
    <source>
        <strain evidence="2">DSM 23127</strain>
    </source>
</reference>
<dbReference type="PANTHER" id="PTHR37804:SF1">
    <property type="entry name" value="CDAA REGULATORY PROTEIN CDAR"/>
    <property type="match status" value="1"/>
</dbReference>
<keyword evidence="2" id="KW-1185">Reference proteome</keyword>
<dbReference type="InterPro" id="IPR053154">
    <property type="entry name" value="c-di-AMP_regulator"/>
</dbReference>
<dbReference type="Pfam" id="PF07949">
    <property type="entry name" value="YbbR"/>
    <property type="match status" value="3"/>
</dbReference>
<dbReference type="RefSeq" id="WP_076560926.1">
    <property type="nucleotide sequence ID" value="NZ_FTOC01000022.1"/>
</dbReference>
<sequence length="319" mass="34608">MDKWLRSTWFIRILSLFLAVLMWASVSSESTTDTESLFLNGNSPDEETAENIPVDIRLDDENLVVSGVPQVADVTLEGPTSQVAPVARQQNFTLYVDLNDLGAGTHEVPIQQSGITNQVQVSIQPETVEVTIERRMSESHDVSADLINENQMNSEFEIGDPVIDPSTVEVTGAASVLSEVAVVKSIVNLSDVDASIENQETPVKVYDEEGNELSVIVEPSSVTIDVPVSRAQKDVPVTFEAEGEVPEEASIDSITSSVEQVTIYGPKEVLEEINQVTGNIVDVEGLEETTTKDIELTLPSGVTAIEPETAEVQIEIIND</sequence>
<dbReference type="PANTHER" id="PTHR37804">
    <property type="entry name" value="CDAA REGULATORY PROTEIN CDAR"/>
    <property type="match status" value="1"/>
</dbReference>
<proteinExistence type="predicted"/>
<organism evidence="1 2">
    <name type="scientific">Salimicrobium flavidum</name>
    <dbReference type="NCBI Taxonomy" id="570947"/>
    <lineage>
        <taxon>Bacteria</taxon>
        <taxon>Bacillati</taxon>
        <taxon>Bacillota</taxon>
        <taxon>Bacilli</taxon>
        <taxon>Bacillales</taxon>
        <taxon>Bacillaceae</taxon>
        <taxon>Salimicrobium</taxon>
    </lineage>
</organism>
<gene>
    <name evidence="1" type="ORF">SAMN05421687_12218</name>
</gene>
<dbReference type="OrthoDB" id="2960905at2"/>
<name>A0A1N7KX75_9BACI</name>
<dbReference type="InterPro" id="IPR012505">
    <property type="entry name" value="YbbR"/>
</dbReference>
<protein>
    <submittedName>
        <fullName evidence="1">YbbR domain-containing protein</fullName>
    </submittedName>
</protein>
<dbReference type="Gene3D" id="2.170.120.30">
    <property type="match status" value="1"/>
</dbReference>